<evidence type="ECO:0000256" key="4">
    <source>
        <dbReference type="ARBA" id="ARBA00022898"/>
    </source>
</evidence>
<name>A0ABT8YNL2_9HYPH</name>
<dbReference type="InterPro" id="IPR043132">
    <property type="entry name" value="BCAT-like_C"/>
</dbReference>
<reference evidence="7" key="2">
    <citation type="submission" date="2023-07" db="EMBL/GenBank/DDBJ databases">
        <authorList>
            <person name="Shen H."/>
        </authorList>
    </citation>
    <scope>NUCLEOTIDE SEQUENCE</scope>
    <source>
        <strain evidence="7">TNR-22</strain>
    </source>
</reference>
<dbReference type="Gene3D" id="3.30.470.10">
    <property type="match status" value="1"/>
</dbReference>
<protein>
    <recommendedName>
        <fullName evidence="3">Probable branched-chain-amino-acid aminotransferase</fullName>
    </recommendedName>
</protein>
<organism evidence="7 8">
    <name type="scientific">Rhizobium alvei</name>
    <dbReference type="NCBI Taxonomy" id="1132659"/>
    <lineage>
        <taxon>Bacteria</taxon>
        <taxon>Pseudomonadati</taxon>
        <taxon>Pseudomonadota</taxon>
        <taxon>Alphaproteobacteria</taxon>
        <taxon>Hyphomicrobiales</taxon>
        <taxon>Rhizobiaceae</taxon>
        <taxon>Rhizobium/Agrobacterium group</taxon>
        <taxon>Rhizobium</taxon>
    </lineage>
</organism>
<sequence>MSAFSLIETMRYEPGQGILRRNLHGARLSNSARIFGFPGADAALAALDDLAAAAASSLRLRLELFPDGRHEMTSAPFASLPEGKTWRARIASNTRLSSSDPKLRHKTSDRARYQAARAEYSPEEADEVLLTNEKGELCEGTITNLFVDEGHGRLLTPPLSSGCLAGVLRTSLICAKKARVAAIKPDDIAGRPFYLGNSLRGLIPAILA</sequence>
<dbReference type="NCBIfam" id="NF005731">
    <property type="entry name" value="PRK07546.1-5"/>
    <property type="match status" value="1"/>
</dbReference>
<reference evidence="7" key="1">
    <citation type="journal article" date="2015" name="Int. J. Syst. Evol. Microbiol.">
        <title>Rhizobium alvei sp. nov., isolated from a freshwater river.</title>
        <authorList>
            <person name="Sheu S.Y."/>
            <person name="Huang H.W."/>
            <person name="Young C.C."/>
            <person name="Chen W.M."/>
        </authorList>
    </citation>
    <scope>NUCLEOTIDE SEQUENCE</scope>
    <source>
        <strain evidence="7">TNR-22</strain>
    </source>
</reference>
<dbReference type="Pfam" id="PF01063">
    <property type="entry name" value="Aminotran_4"/>
    <property type="match status" value="1"/>
</dbReference>
<keyword evidence="8" id="KW-1185">Reference proteome</keyword>
<evidence type="ECO:0000256" key="1">
    <source>
        <dbReference type="ARBA" id="ARBA00001933"/>
    </source>
</evidence>
<evidence type="ECO:0000256" key="3">
    <source>
        <dbReference type="ARBA" id="ARBA00014472"/>
    </source>
</evidence>
<dbReference type="Proteomes" id="UP001174932">
    <property type="component" value="Unassembled WGS sequence"/>
</dbReference>
<dbReference type="RefSeq" id="WP_304377215.1">
    <property type="nucleotide sequence ID" value="NZ_JAUOZU010000010.1"/>
</dbReference>
<gene>
    <name evidence="7" type="ORF">Q4481_15055</name>
</gene>
<keyword evidence="7" id="KW-0808">Transferase</keyword>
<dbReference type="InterPro" id="IPR036038">
    <property type="entry name" value="Aminotransferase-like"/>
</dbReference>
<dbReference type="GO" id="GO:0008483">
    <property type="term" value="F:transaminase activity"/>
    <property type="evidence" value="ECO:0007669"/>
    <property type="project" value="UniProtKB-KW"/>
</dbReference>
<dbReference type="InterPro" id="IPR001544">
    <property type="entry name" value="Aminotrans_IV"/>
</dbReference>
<evidence type="ECO:0000256" key="2">
    <source>
        <dbReference type="ARBA" id="ARBA00009320"/>
    </source>
</evidence>
<dbReference type="Gene3D" id="3.20.10.10">
    <property type="entry name" value="D-amino Acid Aminotransferase, subunit A, domain 2"/>
    <property type="match status" value="1"/>
</dbReference>
<comment type="cofactor">
    <cofactor evidence="1 6">
        <name>pyridoxal 5'-phosphate</name>
        <dbReference type="ChEBI" id="CHEBI:597326"/>
    </cofactor>
</comment>
<dbReference type="InterPro" id="IPR018300">
    <property type="entry name" value="Aminotrans_IV_CS"/>
</dbReference>
<dbReference type="SUPFAM" id="SSF56752">
    <property type="entry name" value="D-aminoacid aminotransferase-like PLP-dependent enzymes"/>
    <property type="match status" value="1"/>
</dbReference>
<evidence type="ECO:0000256" key="6">
    <source>
        <dbReference type="RuleBase" id="RU004516"/>
    </source>
</evidence>
<dbReference type="EMBL" id="JAUOZU010000010">
    <property type="protein sequence ID" value="MDO6965284.1"/>
    <property type="molecule type" value="Genomic_DNA"/>
</dbReference>
<dbReference type="PROSITE" id="PS00770">
    <property type="entry name" value="AA_TRANSFER_CLASS_4"/>
    <property type="match status" value="1"/>
</dbReference>
<comment type="caution">
    <text evidence="7">The sequence shown here is derived from an EMBL/GenBank/DDBJ whole genome shotgun (WGS) entry which is preliminary data.</text>
</comment>
<evidence type="ECO:0000256" key="5">
    <source>
        <dbReference type="RuleBase" id="RU004106"/>
    </source>
</evidence>
<comment type="similarity">
    <text evidence="2 5">Belongs to the class-IV pyridoxal-phosphate-dependent aminotransferase family.</text>
</comment>
<dbReference type="InterPro" id="IPR043131">
    <property type="entry name" value="BCAT-like_N"/>
</dbReference>
<evidence type="ECO:0000313" key="8">
    <source>
        <dbReference type="Proteomes" id="UP001174932"/>
    </source>
</evidence>
<proteinExistence type="inferred from homology"/>
<keyword evidence="4 6" id="KW-0663">Pyridoxal phosphate</keyword>
<accession>A0ABT8YNL2</accession>
<keyword evidence="7" id="KW-0032">Aminotransferase</keyword>
<evidence type="ECO:0000313" key="7">
    <source>
        <dbReference type="EMBL" id="MDO6965284.1"/>
    </source>
</evidence>